<feature type="transmembrane region" description="Helical" evidence="7">
    <location>
        <begin position="250"/>
        <end position="268"/>
    </location>
</feature>
<keyword evidence="2" id="KW-0813">Transport</keyword>
<feature type="transmembrane region" description="Helical" evidence="7">
    <location>
        <begin position="189"/>
        <end position="209"/>
    </location>
</feature>
<evidence type="ECO:0000256" key="2">
    <source>
        <dbReference type="ARBA" id="ARBA00022448"/>
    </source>
</evidence>
<dbReference type="GO" id="GO:0016020">
    <property type="term" value="C:membrane"/>
    <property type="evidence" value="ECO:0007669"/>
    <property type="project" value="UniProtKB-SubCell"/>
</dbReference>
<evidence type="ECO:0000256" key="7">
    <source>
        <dbReference type="SAM" id="Phobius"/>
    </source>
</evidence>
<keyword evidence="3 7" id="KW-0812">Transmembrane</keyword>
<comment type="caution">
    <text evidence="8">The sequence shown here is derived from an EMBL/GenBank/DDBJ whole genome shotgun (WGS) entry which is preliminary data.</text>
</comment>
<evidence type="ECO:0000256" key="6">
    <source>
        <dbReference type="SAM" id="MobiDB-lite"/>
    </source>
</evidence>
<comment type="subcellular location">
    <subcellularLocation>
        <location evidence="1">Membrane</location>
        <topology evidence="1">Multi-pass membrane protein</topology>
    </subcellularLocation>
</comment>
<evidence type="ECO:0000256" key="3">
    <source>
        <dbReference type="ARBA" id="ARBA00022692"/>
    </source>
</evidence>
<name>A0A9P1H694_9PEZI</name>
<evidence type="ECO:0000256" key="5">
    <source>
        <dbReference type="ARBA" id="ARBA00023136"/>
    </source>
</evidence>
<dbReference type="OrthoDB" id="2962993at2759"/>
<dbReference type="Gene3D" id="1.20.1250.20">
    <property type="entry name" value="MFS general substrate transporter like domains"/>
    <property type="match status" value="2"/>
</dbReference>
<evidence type="ECO:0000256" key="1">
    <source>
        <dbReference type="ARBA" id="ARBA00004141"/>
    </source>
</evidence>
<feature type="transmembrane region" description="Helical" evidence="7">
    <location>
        <begin position="94"/>
        <end position="117"/>
    </location>
</feature>
<evidence type="ECO:0000313" key="8">
    <source>
        <dbReference type="EMBL" id="CAI4216095.1"/>
    </source>
</evidence>
<gene>
    <name evidence="8" type="ORF">PPNO1_LOCUS5759</name>
</gene>
<dbReference type="Pfam" id="PF07690">
    <property type="entry name" value="MFS_1"/>
    <property type="match status" value="1"/>
</dbReference>
<evidence type="ECO:0000313" key="9">
    <source>
        <dbReference type="Proteomes" id="UP000838763"/>
    </source>
</evidence>
<dbReference type="AlphaFoldDB" id="A0A9P1H694"/>
<dbReference type="InterPro" id="IPR036259">
    <property type="entry name" value="MFS_trans_sf"/>
</dbReference>
<accession>A0A9P1H694</accession>
<dbReference type="PANTHER" id="PTHR43791">
    <property type="entry name" value="PERMEASE-RELATED"/>
    <property type="match status" value="1"/>
</dbReference>
<organism evidence="8 9">
    <name type="scientific">Parascedosporium putredinis</name>
    <dbReference type="NCBI Taxonomy" id="1442378"/>
    <lineage>
        <taxon>Eukaryota</taxon>
        <taxon>Fungi</taxon>
        <taxon>Dikarya</taxon>
        <taxon>Ascomycota</taxon>
        <taxon>Pezizomycotina</taxon>
        <taxon>Sordariomycetes</taxon>
        <taxon>Hypocreomycetidae</taxon>
        <taxon>Microascales</taxon>
        <taxon>Microascaceae</taxon>
        <taxon>Parascedosporium</taxon>
    </lineage>
</organism>
<dbReference type="InterPro" id="IPR011701">
    <property type="entry name" value="MFS"/>
</dbReference>
<evidence type="ECO:0000256" key="4">
    <source>
        <dbReference type="ARBA" id="ARBA00022989"/>
    </source>
</evidence>
<feature type="transmembrane region" description="Helical" evidence="7">
    <location>
        <begin position="64"/>
        <end position="82"/>
    </location>
</feature>
<evidence type="ECO:0008006" key="10">
    <source>
        <dbReference type="Google" id="ProtNLM"/>
    </source>
</evidence>
<reference evidence="8" key="1">
    <citation type="submission" date="2022-11" db="EMBL/GenBank/DDBJ databases">
        <authorList>
            <person name="Scott C."/>
            <person name="Bruce N."/>
        </authorList>
    </citation>
    <scope>NUCLEOTIDE SEQUENCE</scope>
</reference>
<sequence length="281" mass="30918">MGSSMDQPLQPAGGKENDTLNSSLDVDDPQLCFLYLLAFLDRTNIGNAKIAGLSDSLGMSGPQYNLALTIFFVSYAVFEPLTNVLLKSWRPSRFIPVIVIFWGLSMLGMGFVTNWSGLMAARWFLGLTEAGLFPGINYYLSCWFLSEEERARVLRRLQDDGQRTADTEQYKSAYLWAALRDWKTWLSMVIYMGCDMPLYAFSLFLPSIIKSLGWNTSVVRAQLLSAAPYVAAAGLTVGVGYIADRTRKRGLCNLAASALGIVGFAMLLGSGDPAVKYAATF</sequence>
<feature type="region of interest" description="Disordered" evidence="6">
    <location>
        <begin position="1"/>
        <end position="20"/>
    </location>
</feature>
<dbReference type="SUPFAM" id="SSF103473">
    <property type="entry name" value="MFS general substrate transporter"/>
    <property type="match status" value="1"/>
</dbReference>
<dbReference type="GO" id="GO:0022857">
    <property type="term" value="F:transmembrane transporter activity"/>
    <property type="evidence" value="ECO:0007669"/>
    <property type="project" value="InterPro"/>
</dbReference>
<dbReference type="PANTHER" id="PTHR43791:SF19">
    <property type="entry name" value="TRANSPORTER, PUTATIVE (AFU_ORTHOLOGUE AFUA_1G01812)-RELATED"/>
    <property type="match status" value="1"/>
</dbReference>
<protein>
    <recommendedName>
        <fullName evidence="10">Major facilitator superfamily (MFS) profile domain-containing protein</fullName>
    </recommendedName>
</protein>
<feature type="transmembrane region" description="Helical" evidence="7">
    <location>
        <begin position="221"/>
        <end position="243"/>
    </location>
</feature>
<dbReference type="EMBL" id="CALLCH030000015">
    <property type="protein sequence ID" value="CAI4216095.1"/>
    <property type="molecule type" value="Genomic_DNA"/>
</dbReference>
<proteinExistence type="predicted"/>
<keyword evidence="5 7" id="KW-0472">Membrane</keyword>
<dbReference type="Proteomes" id="UP000838763">
    <property type="component" value="Unassembled WGS sequence"/>
</dbReference>
<feature type="transmembrane region" description="Helical" evidence="7">
    <location>
        <begin position="123"/>
        <end position="146"/>
    </location>
</feature>
<keyword evidence="9" id="KW-1185">Reference proteome</keyword>
<keyword evidence="4 7" id="KW-1133">Transmembrane helix</keyword>